<dbReference type="Gene3D" id="3.40.50.720">
    <property type="entry name" value="NAD(P)-binding Rossmann-like Domain"/>
    <property type="match status" value="1"/>
</dbReference>
<dbReference type="Proteomes" id="UP000494330">
    <property type="component" value="Unassembled WGS sequence"/>
</dbReference>
<dbReference type="AlphaFoldDB" id="A0A6J5DU01"/>
<dbReference type="InterPro" id="IPR036291">
    <property type="entry name" value="NAD(P)-bd_dom_sf"/>
</dbReference>
<dbReference type="EMBL" id="CABVQD010000004">
    <property type="protein sequence ID" value="VWB43553.1"/>
    <property type="molecule type" value="Genomic_DNA"/>
</dbReference>
<evidence type="ECO:0000313" key="3">
    <source>
        <dbReference type="Proteomes" id="UP000494330"/>
    </source>
</evidence>
<dbReference type="Pfam" id="PF01370">
    <property type="entry name" value="Epimerase"/>
    <property type="match status" value="1"/>
</dbReference>
<reference evidence="2 3" key="1">
    <citation type="submission" date="2019-09" db="EMBL/GenBank/DDBJ databases">
        <authorList>
            <person name="Depoorter E."/>
        </authorList>
    </citation>
    <scope>NUCLEOTIDE SEQUENCE [LARGE SCALE GENOMIC DNA]</scope>
    <source>
        <strain evidence="2">LMG 30113</strain>
    </source>
</reference>
<dbReference type="InterPro" id="IPR001509">
    <property type="entry name" value="Epimerase_deHydtase"/>
</dbReference>
<proteinExistence type="predicted"/>
<feature type="domain" description="NAD-dependent epimerase/dehydratase" evidence="1">
    <location>
        <begin position="153"/>
        <end position="260"/>
    </location>
</feature>
<dbReference type="GO" id="GO:0004029">
    <property type="term" value="F:aldehyde dehydrogenase (NAD+) activity"/>
    <property type="evidence" value="ECO:0007669"/>
    <property type="project" value="TreeGrafter"/>
</dbReference>
<dbReference type="InterPro" id="IPR051783">
    <property type="entry name" value="NAD(P)-dependent_oxidoreduct"/>
</dbReference>
<evidence type="ECO:0000259" key="1">
    <source>
        <dbReference type="Pfam" id="PF01370"/>
    </source>
</evidence>
<evidence type="ECO:0000313" key="2">
    <source>
        <dbReference type="EMBL" id="VWB43553.1"/>
    </source>
</evidence>
<dbReference type="SUPFAM" id="SSF51735">
    <property type="entry name" value="NAD(P)-binding Rossmann-fold domains"/>
    <property type="match status" value="1"/>
</dbReference>
<gene>
    <name evidence="2" type="ORF">BPA30113_01826</name>
</gene>
<organism evidence="2 3">
    <name type="scientific">Burkholderia paludis</name>
    <dbReference type="NCBI Taxonomy" id="1506587"/>
    <lineage>
        <taxon>Bacteria</taxon>
        <taxon>Pseudomonadati</taxon>
        <taxon>Pseudomonadota</taxon>
        <taxon>Betaproteobacteria</taxon>
        <taxon>Burkholderiales</taxon>
        <taxon>Burkholderiaceae</taxon>
        <taxon>Burkholderia</taxon>
        <taxon>Burkholderia cepacia complex</taxon>
    </lineage>
</organism>
<dbReference type="PANTHER" id="PTHR48079:SF6">
    <property type="entry name" value="NAD(P)-BINDING DOMAIN-CONTAINING PROTEIN-RELATED"/>
    <property type="match status" value="1"/>
</dbReference>
<keyword evidence="3" id="KW-1185">Reference proteome</keyword>
<dbReference type="GO" id="GO:0005737">
    <property type="term" value="C:cytoplasm"/>
    <property type="evidence" value="ECO:0007669"/>
    <property type="project" value="TreeGrafter"/>
</dbReference>
<dbReference type="PANTHER" id="PTHR48079">
    <property type="entry name" value="PROTEIN YEEZ"/>
    <property type="match status" value="1"/>
</dbReference>
<name>A0A6J5DU01_9BURK</name>
<sequence length="354" mass="38708">MATDFFATNMIATRILRRPRALIVGCGDVGMRCVAQWRETRRNLRIFALTSHPARRDALRAAGATPIVGDLDRRATLGRLAGLARTILHLAPPQSDGRDDRRTRALIAATTVPARRPPAPAAPAVGRLRTLRTAARRAGAPVRAARIVPDGPRAPRLVYASTTGVYGDCGGACIDETHPLRPANPRAFRRVSAERQLRAATVRGVLSARIVRIPGIYAANRLPVARLERGTPALEPADDVYTNHIHADDLAAILRRAAERGKPARAVHASDDTELRMGEYFDRVAQVLGLPKPPRVSRADAERQLEPTLLSFMRESRRLSNARLKAELCVTLRYPTVDDFLQTLAPGSASGERR</sequence>
<protein>
    <submittedName>
        <fullName evidence="2">NAD-dependent dehydratase</fullName>
    </submittedName>
</protein>
<accession>A0A6J5DU01</accession>